<evidence type="ECO:0000313" key="15">
    <source>
        <dbReference type="EMBL" id="GEK88861.1"/>
    </source>
</evidence>
<dbReference type="PANTHER" id="PTHR45453">
    <property type="entry name" value="PHOSPHATE REGULON SENSOR PROTEIN PHOR"/>
    <property type="match status" value="1"/>
</dbReference>
<dbReference type="InterPro" id="IPR013656">
    <property type="entry name" value="PAS_4"/>
</dbReference>
<dbReference type="SUPFAM" id="SSF47384">
    <property type="entry name" value="Homodimeric domain of signal transducing histidine kinase"/>
    <property type="match status" value="1"/>
</dbReference>
<dbReference type="PRINTS" id="PR00344">
    <property type="entry name" value="BCTRLSENSOR"/>
</dbReference>
<keyword evidence="5" id="KW-0597">Phosphoprotein</keyword>
<dbReference type="InterPro" id="IPR036097">
    <property type="entry name" value="HisK_dim/P_sf"/>
</dbReference>
<comment type="subcellular location">
    <subcellularLocation>
        <location evidence="2">Cell membrane</location>
    </subcellularLocation>
</comment>
<evidence type="ECO:0000256" key="1">
    <source>
        <dbReference type="ARBA" id="ARBA00000085"/>
    </source>
</evidence>
<evidence type="ECO:0000313" key="16">
    <source>
        <dbReference type="EMBL" id="SEL59956.1"/>
    </source>
</evidence>
<keyword evidence="10" id="KW-0902">Two-component regulatory system</keyword>
<gene>
    <name evidence="15" type="primary">phoR</name>
    <name evidence="15" type="ORF">APU01nite_09000</name>
    <name evidence="16" type="ORF">SAMN04488100_1052</name>
</gene>
<feature type="domain" description="Histidine kinase" evidence="13">
    <location>
        <begin position="373"/>
        <end position="590"/>
    </location>
</feature>
<keyword evidence="12" id="KW-0812">Transmembrane</keyword>
<protein>
    <recommendedName>
        <fullName evidence="3">histidine kinase</fullName>
        <ecNumber evidence="3">2.7.13.3</ecNumber>
    </recommendedName>
</protein>
<comment type="catalytic activity">
    <reaction evidence="1">
        <text>ATP + protein L-histidine = ADP + protein N-phospho-L-histidine.</text>
        <dbReference type="EC" id="2.7.13.3"/>
    </reaction>
</comment>
<evidence type="ECO:0000256" key="8">
    <source>
        <dbReference type="ARBA" id="ARBA00022777"/>
    </source>
</evidence>
<dbReference type="NCBIfam" id="NF046044">
    <property type="entry name" value="PnpS"/>
    <property type="match status" value="1"/>
</dbReference>
<dbReference type="OrthoDB" id="9813151at2"/>
<feature type="transmembrane region" description="Helical" evidence="12">
    <location>
        <begin position="168"/>
        <end position="191"/>
    </location>
</feature>
<dbReference type="Pfam" id="PF00512">
    <property type="entry name" value="HisKA"/>
    <property type="match status" value="1"/>
</dbReference>
<dbReference type="RefSeq" id="WP_091486924.1">
    <property type="nucleotide sequence ID" value="NZ_BJUX01000008.1"/>
</dbReference>
<dbReference type="EMBL" id="BJUX01000008">
    <property type="protein sequence ID" value="GEK88861.1"/>
    <property type="molecule type" value="Genomic_DNA"/>
</dbReference>
<evidence type="ECO:0000256" key="3">
    <source>
        <dbReference type="ARBA" id="ARBA00012438"/>
    </source>
</evidence>
<feature type="transmembrane region" description="Helical" evidence="12">
    <location>
        <begin position="9"/>
        <end position="27"/>
    </location>
</feature>
<dbReference type="GO" id="GO:0005524">
    <property type="term" value="F:ATP binding"/>
    <property type="evidence" value="ECO:0007669"/>
    <property type="project" value="UniProtKB-KW"/>
</dbReference>
<dbReference type="InterPro" id="IPR003660">
    <property type="entry name" value="HAMP_dom"/>
</dbReference>
<evidence type="ECO:0000259" key="14">
    <source>
        <dbReference type="PROSITE" id="PS50885"/>
    </source>
</evidence>
<accession>A0A1H7RI92</accession>
<dbReference type="PANTHER" id="PTHR45453:SF1">
    <property type="entry name" value="PHOSPHATE REGULON SENSOR PROTEIN PHOR"/>
    <property type="match status" value="1"/>
</dbReference>
<evidence type="ECO:0000313" key="18">
    <source>
        <dbReference type="Proteomes" id="UP000321425"/>
    </source>
</evidence>
<dbReference type="InterPro" id="IPR005467">
    <property type="entry name" value="His_kinase_dom"/>
</dbReference>
<proteinExistence type="predicted"/>
<keyword evidence="8 16" id="KW-0418">Kinase</keyword>
<dbReference type="InterPro" id="IPR003594">
    <property type="entry name" value="HATPase_dom"/>
</dbReference>
<evidence type="ECO:0000259" key="13">
    <source>
        <dbReference type="PROSITE" id="PS50109"/>
    </source>
</evidence>
<dbReference type="FunFam" id="1.10.287.130:FF:000008">
    <property type="entry name" value="Two-component sensor histidine kinase"/>
    <property type="match status" value="1"/>
</dbReference>
<dbReference type="InterPro" id="IPR031967">
    <property type="entry name" value="PhoR_single_Cache-like_dom"/>
</dbReference>
<dbReference type="FunFam" id="3.30.565.10:FF:000006">
    <property type="entry name" value="Sensor histidine kinase WalK"/>
    <property type="match status" value="1"/>
</dbReference>
<keyword evidence="9" id="KW-0067">ATP-binding</keyword>
<dbReference type="GO" id="GO:0000155">
    <property type="term" value="F:phosphorelay sensor kinase activity"/>
    <property type="evidence" value="ECO:0007669"/>
    <property type="project" value="InterPro"/>
</dbReference>
<dbReference type="Pfam" id="PF02518">
    <property type="entry name" value="HATPase_c"/>
    <property type="match status" value="1"/>
</dbReference>
<dbReference type="GO" id="GO:0016036">
    <property type="term" value="P:cellular response to phosphate starvation"/>
    <property type="evidence" value="ECO:0007669"/>
    <property type="project" value="TreeGrafter"/>
</dbReference>
<keyword evidence="11 12" id="KW-0472">Membrane</keyword>
<dbReference type="GO" id="GO:0004721">
    <property type="term" value="F:phosphoprotein phosphatase activity"/>
    <property type="evidence" value="ECO:0007669"/>
    <property type="project" value="TreeGrafter"/>
</dbReference>
<dbReference type="GO" id="GO:0005886">
    <property type="term" value="C:plasma membrane"/>
    <property type="evidence" value="ECO:0007669"/>
    <property type="project" value="UniProtKB-SubCell"/>
</dbReference>
<reference evidence="16 17" key="1">
    <citation type="submission" date="2016-10" db="EMBL/GenBank/DDBJ databases">
        <authorList>
            <person name="de Groot N.N."/>
        </authorList>
    </citation>
    <scope>NUCLEOTIDE SEQUENCE [LARGE SCALE GENOMIC DNA]</scope>
    <source>
        <strain evidence="16 17">DSM 19182</strain>
    </source>
</reference>
<dbReference type="SMART" id="SM00387">
    <property type="entry name" value="HATPase_c"/>
    <property type="match status" value="1"/>
</dbReference>
<evidence type="ECO:0000256" key="12">
    <source>
        <dbReference type="SAM" id="Phobius"/>
    </source>
</evidence>
<dbReference type="CDD" id="cd00082">
    <property type="entry name" value="HisKA"/>
    <property type="match status" value="1"/>
</dbReference>
<dbReference type="EMBL" id="FOBL01000005">
    <property type="protein sequence ID" value="SEL59956.1"/>
    <property type="molecule type" value="Genomic_DNA"/>
</dbReference>
<dbReference type="InterPro" id="IPR036890">
    <property type="entry name" value="HATPase_C_sf"/>
</dbReference>
<dbReference type="Proteomes" id="UP000198548">
    <property type="component" value="Unassembled WGS sequence"/>
</dbReference>
<dbReference type="InterPro" id="IPR035965">
    <property type="entry name" value="PAS-like_dom_sf"/>
</dbReference>
<organism evidence="16 17">
    <name type="scientific">Alkalibacterium putridalgicola</name>
    <dbReference type="NCBI Taxonomy" id="426703"/>
    <lineage>
        <taxon>Bacteria</taxon>
        <taxon>Bacillati</taxon>
        <taxon>Bacillota</taxon>
        <taxon>Bacilli</taxon>
        <taxon>Lactobacillales</taxon>
        <taxon>Carnobacteriaceae</taxon>
        <taxon>Alkalibacterium</taxon>
    </lineage>
</organism>
<keyword evidence="7" id="KW-0547">Nucleotide-binding</keyword>
<reference evidence="15 18" key="2">
    <citation type="submission" date="2019-07" db="EMBL/GenBank/DDBJ databases">
        <title>Whole genome shotgun sequence of Alkalibacterium putridalgicola NBRC 103243.</title>
        <authorList>
            <person name="Hosoyama A."/>
            <person name="Uohara A."/>
            <person name="Ohji S."/>
            <person name="Ichikawa N."/>
        </authorList>
    </citation>
    <scope>NUCLEOTIDE SEQUENCE [LARGE SCALE GENOMIC DNA]</scope>
    <source>
        <strain evidence="15 18">NBRC 103243</strain>
    </source>
</reference>
<dbReference type="SMART" id="SM00388">
    <property type="entry name" value="HisKA"/>
    <property type="match status" value="1"/>
</dbReference>
<keyword evidence="4" id="KW-1003">Cell membrane</keyword>
<dbReference type="Gene3D" id="6.10.340.10">
    <property type="match status" value="1"/>
</dbReference>
<dbReference type="InterPro" id="IPR004358">
    <property type="entry name" value="Sig_transdc_His_kin-like_C"/>
</dbReference>
<keyword evidence="18" id="KW-1185">Reference proteome</keyword>
<dbReference type="PROSITE" id="PS50885">
    <property type="entry name" value="HAMP"/>
    <property type="match status" value="1"/>
</dbReference>
<evidence type="ECO:0000256" key="9">
    <source>
        <dbReference type="ARBA" id="ARBA00022840"/>
    </source>
</evidence>
<evidence type="ECO:0000256" key="5">
    <source>
        <dbReference type="ARBA" id="ARBA00022553"/>
    </source>
</evidence>
<dbReference type="InterPro" id="IPR003661">
    <property type="entry name" value="HisK_dim/P_dom"/>
</dbReference>
<dbReference type="SUPFAM" id="SSF55874">
    <property type="entry name" value="ATPase domain of HSP90 chaperone/DNA topoisomerase II/histidine kinase"/>
    <property type="match status" value="1"/>
</dbReference>
<evidence type="ECO:0000256" key="6">
    <source>
        <dbReference type="ARBA" id="ARBA00022679"/>
    </source>
</evidence>
<dbReference type="STRING" id="426703.SAMN04488100_1052"/>
<sequence length="600" mass="67819">MKKIQTRMILFFTLILLTFSIIFIYMISSVIEEQSIEQQEEALITQLLTLESQLDNLDPSIEESDTLISQLASAAQVIDERITLIDLTGDVLYDSHAQAENLENHLERPEIEQIVGGAEVGTYHRRSVSTDETLYYSAAPIETADETVIGYIRLSRNAEEMVGVTDDLMTALILFLTLSILIAVLFIRYWARKITQPIENIKNIANILSFQDYSVRYHPGSYKEIDELGSSINDLAVNLNGQMSEIQEKEHKLIELVNHLVIGVMLVEKDKSINMVNPVMNELLGEDLNSKRGKSFYESLHSSELIAIIEKAYSTQRVQNKEIQIYYPEEKIMDVHVVPILNTSLETLNFIVLLYDITEIRRLEKVRTDFVANVSHELRTPITALKGFSETLLDGAMHDEEVLVEFLEIINNEAGRLDAMVNDILQLSKLEQRQVSGVKDKIIVNDTVHDVLRILSQKISLKDIHVTIKSKKDVEIEINPDHLKQIIINLVSNAVAYTPEKGKVSIEVGTSGNELKLTISDTGIGIPDDQLNRIFERFYRVDKGRSRNVGGTGLGLSIVKWLVENNEGRIEVESEIDQGTSFTVWLPLSAPDKIVNENNT</sequence>
<keyword evidence="12" id="KW-1133">Transmembrane helix</keyword>
<dbReference type="CDD" id="cd16922">
    <property type="entry name" value="HATPase_EvgS-ArcB-TorS-like"/>
    <property type="match status" value="1"/>
</dbReference>
<evidence type="ECO:0000256" key="2">
    <source>
        <dbReference type="ARBA" id="ARBA00004236"/>
    </source>
</evidence>
<evidence type="ECO:0000256" key="7">
    <source>
        <dbReference type="ARBA" id="ARBA00022741"/>
    </source>
</evidence>
<dbReference type="SUPFAM" id="SSF158472">
    <property type="entry name" value="HAMP domain-like"/>
    <property type="match status" value="1"/>
</dbReference>
<name>A0A1H7RI92_9LACT</name>
<dbReference type="Proteomes" id="UP000321425">
    <property type="component" value="Unassembled WGS sequence"/>
</dbReference>
<evidence type="ECO:0000313" key="17">
    <source>
        <dbReference type="Proteomes" id="UP000198548"/>
    </source>
</evidence>
<dbReference type="Gene3D" id="1.10.287.130">
    <property type="match status" value="1"/>
</dbReference>
<evidence type="ECO:0000256" key="4">
    <source>
        <dbReference type="ARBA" id="ARBA00022475"/>
    </source>
</evidence>
<dbReference type="EC" id="2.7.13.3" evidence="3"/>
<dbReference type="Pfam" id="PF16736">
    <property type="entry name" value="sCache_like"/>
    <property type="match status" value="1"/>
</dbReference>
<feature type="domain" description="HAMP" evidence="14">
    <location>
        <begin position="192"/>
        <end position="244"/>
    </location>
</feature>
<dbReference type="PROSITE" id="PS50109">
    <property type="entry name" value="HIS_KIN"/>
    <property type="match status" value="1"/>
</dbReference>
<dbReference type="Pfam" id="PF08448">
    <property type="entry name" value="PAS_4"/>
    <property type="match status" value="1"/>
</dbReference>
<dbReference type="AlphaFoldDB" id="A0A1H7RI92"/>
<dbReference type="SUPFAM" id="SSF55785">
    <property type="entry name" value="PYP-like sensor domain (PAS domain)"/>
    <property type="match status" value="1"/>
</dbReference>
<dbReference type="InterPro" id="IPR050351">
    <property type="entry name" value="BphY/WalK/GraS-like"/>
</dbReference>
<dbReference type="Gene3D" id="3.30.450.20">
    <property type="entry name" value="PAS domain"/>
    <property type="match status" value="1"/>
</dbReference>
<dbReference type="Gene3D" id="3.30.565.10">
    <property type="entry name" value="Histidine kinase-like ATPase, C-terminal domain"/>
    <property type="match status" value="1"/>
</dbReference>
<keyword evidence="6" id="KW-0808">Transferase</keyword>
<evidence type="ECO:0000256" key="10">
    <source>
        <dbReference type="ARBA" id="ARBA00023012"/>
    </source>
</evidence>
<evidence type="ECO:0000256" key="11">
    <source>
        <dbReference type="ARBA" id="ARBA00023136"/>
    </source>
</evidence>